<keyword evidence="4" id="KW-0479">Metal-binding</keyword>
<comment type="cofactor">
    <cofactor evidence="1">
        <name>heme</name>
        <dbReference type="ChEBI" id="CHEBI:30413"/>
    </cofactor>
</comment>
<evidence type="ECO:0000256" key="4">
    <source>
        <dbReference type="ARBA" id="ARBA00022723"/>
    </source>
</evidence>
<dbReference type="HOGENOM" id="CLU_904211_0_0_1"/>
<dbReference type="AlphaFoldDB" id="G7J7C1"/>
<evidence type="ECO:0000313" key="8">
    <source>
        <dbReference type="EMBL" id="AES71681.1"/>
    </source>
</evidence>
<dbReference type="InterPro" id="IPR036396">
    <property type="entry name" value="Cyt_P450_sf"/>
</dbReference>
<name>G7J7C1_MEDTR</name>
<evidence type="ECO:0000256" key="5">
    <source>
        <dbReference type="ARBA" id="ARBA00023002"/>
    </source>
</evidence>
<keyword evidence="3" id="KW-0349">Heme</keyword>
<evidence type="ECO:0000256" key="6">
    <source>
        <dbReference type="ARBA" id="ARBA00023004"/>
    </source>
</evidence>
<dbReference type="EMBL" id="CM001219">
    <property type="protein sequence ID" value="AES71681.1"/>
    <property type="molecule type" value="Genomic_DNA"/>
</dbReference>
<gene>
    <name evidence="8" type="ordered locus">MTR_3g080610</name>
</gene>
<evidence type="ECO:0000256" key="3">
    <source>
        <dbReference type="ARBA" id="ARBA00022617"/>
    </source>
</evidence>
<dbReference type="GO" id="GO:0016705">
    <property type="term" value="F:oxidoreductase activity, acting on paired donors, with incorporation or reduction of molecular oxygen"/>
    <property type="evidence" value="ECO:0007669"/>
    <property type="project" value="InterPro"/>
</dbReference>
<keyword evidence="5" id="KW-0560">Oxidoreductase</keyword>
<evidence type="ECO:0000256" key="7">
    <source>
        <dbReference type="ARBA" id="ARBA00023033"/>
    </source>
</evidence>
<dbReference type="GO" id="GO:0020037">
    <property type="term" value="F:heme binding"/>
    <property type="evidence" value="ECO:0007669"/>
    <property type="project" value="InterPro"/>
</dbReference>
<keyword evidence="7" id="KW-0503">Monooxygenase</keyword>
<organism evidence="8 10">
    <name type="scientific">Medicago truncatula</name>
    <name type="common">Barrel medic</name>
    <name type="synonym">Medicago tribuloides</name>
    <dbReference type="NCBI Taxonomy" id="3880"/>
    <lineage>
        <taxon>Eukaryota</taxon>
        <taxon>Viridiplantae</taxon>
        <taxon>Streptophyta</taxon>
        <taxon>Embryophyta</taxon>
        <taxon>Tracheophyta</taxon>
        <taxon>Spermatophyta</taxon>
        <taxon>Magnoliopsida</taxon>
        <taxon>eudicotyledons</taxon>
        <taxon>Gunneridae</taxon>
        <taxon>Pentapetalae</taxon>
        <taxon>rosids</taxon>
        <taxon>fabids</taxon>
        <taxon>Fabales</taxon>
        <taxon>Fabaceae</taxon>
        <taxon>Papilionoideae</taxon>
        <taxon>50 kb inversion clade</taxon>
        <taxon>NPAAA clade</taxon>
        <taxon>Hologalegina</taxon>
        <taxon>IRL clade</taxon>
        <taxon>Trifolieae</taxon>
        <taxon>Medicago</taxon>
    </lineage>
</organism>
<dbReference type="Proteomes" id="UP000002051">
    <property type="component" value="Chromosome 3"/>
</dbReference>
<evidence type="ECO:0000256" key="2">
    <source>
        <dbReference type="ARBA" id="ARBA00010617"/>
    </source>
</evidence>
<reference evidence="8 10" key="1">
    <citation type="journal article" date="2011" name="Nature">
        <title>The Medicago genome provides insight into the evolution of rhizobial symbioses.</title>
        <authorList>
            <person name="Young N.D."/>
            <person name="Debelle F."/>
            <person name="Oldroyd G.E."/>
            <person name="Geurts R."/>
            <person name="Cannon S.B."/>
            <person name="Udvardi M.K."/>
            <person name="Benedito V.A."/>
            <person name="Mayer K.F."/>
            <person name="Gouzy J."/>
            <person name="Schoof H."/>
            <person name="Van de Peer Y."/>
            <person name="Proost S."/>
            <person name="Cook D.R."/>
            <person name="Meyers B.C."/>
            <person name="Spannagl M."/>
            <person name="Cheung F."/>
            <person name="De Mita S."/>
            <person name="Krishnakumar V."/>
            <person name="Gundlach H."/>
            <person name="Zhou S."/>
            <person name="Mudge J."/>
            <person name="Bharti A.K."/>
            <person name="Murray J.D."/>
            <person name="Naoumkina M.A."/>
            <person name="Rosen B."/>
            <person name="Silverstein K.A."/>
            <person name="Tang H."/>
            <person name="Rombauts S."/>
            <person name="Zhao P.X."/>
            <person name="Zhou P."/>
            <person name="Barbe V."/>
            <person name="Bardou P."/>
            <person name="Bechner M."/>
            <person name="Bellec A."/>
            <person name="Berger A."/>
            <person name="Berges H."/>
            <person name="Bidwell S."/>
            <person name="Bisseling T."/>
            <person name="Choisne N."/>
            <person name="Couloux A."/>
            <person name="Denny R."/>
            <person name="Deshpande S."/>
            <person name="Dai X."/>
            <person name="Doyle J.J."/>
            <person name="Dudez A.M."/>
            <person name="Farmer A.D."/>
            <person name="Fouteau S."/>
            <person name="Franken C."/>
            <person name="Gibelin C."/>
            <person name="Gish J."/>
            <person name="Goldstein S."/>
            <person name="Gonzalez A.J."/>
            <person name="Green P.J."/>
            <person name="Hallab A."/>
            <person name="Hartog M."/>
            <person name="Hua A."/>
            <person name="Humphray S.J."/>
            <person name="Jeong D.H."/>
            <person name="Jing Y."/>
            <person name="Jocker A."/>
            <person name="Kenton S.M."/>
            <person name="Kim D.J."/>
            <person name="Klee K."/>
            <person name="Lai H."/>
            <person name="Lang C."/>
            <person name="Lin S."/>
            <person name="Macmil S.L."/>
            <person name="Magdelenat G."/>
            <person name="Matthews L."/>
            <person name="McCorrison J."/>
            <person name="Monaghan E.L."/>
            <person name="Mun J.H."/>
            <person name="Najar F.Z."/>
            <person name="Nicholson C."/>
            <person name="Noirot C."/>
            <person name="O'Bleness M."/>
            <person name="Paule C.R."/>
            <person name="Poulain J."/>
            <person name="Prion F."/>
            <person name="Qin B."/>
            <person name="Qu C."/>
            <person name="Retzel E.F."/>
            <person name="Riddle C."/>
            <person name="Sallet E."/>
            <person name="Samain S."/>
            <person name="Samson N."/>
            <person name="Sanders I."/>
            <person name="Saurat O."/>
            <person name="Scarpelli C."/>
            <person name="Schiex T."/>
            <person name="Segurens B."/>
            <person name="Severin A.J."/>
            <person name="Sherrier D.J."/>
            <person name="Shi R."/>
            <person name="Sims S."/>
            <person name="Singer S.R."/>
            <person name="Sinharoy S."/>
            <person name="Sterck L."/>
            <person name="Viollet A."/>
            <person name="Wang B.B."/>
            <person name="Wang K."/>
            <person name="Wang M."/>
            <person name="Wang X."/>
            <person name="Warfsmann J."/>
            <person name="Weissenbach J."/>
            <person name="White D.D."/>
            <person name="White J.D."/>
            <person name="Wiley G.B."/>
            <person name="Wincker P."/>
            <person name="Xing Y."/>
            <person name="Yang L."/>
            <person name="Yao Z."/>
            <person name="Ying F."/>
            <person name="Zhai J."/>
            <person name="Zhou L."/>
            <person name="Zuber A."/>
            <person name="Denarie J."/>
            <person name="Dixon R.A."/>
            <person name="May G.D."/>
            <person name="Schwartz D.C."/>
            <person name="Rogers J."/>
            <person name="Quetier F."/>
            <person name="Town C.D."/>
            <person name="Roe B.A."/>
        </authorList>
    </citation>
    <scope>NUCLEOTIDE SEQUENCE [LARGE SCALE GENOMIC DNA]</scope>
    <source>
        <strain evidence="8">A17</strain>
        <strain evidence="9 10">cv. Jemalong A17</strain>
    </source>
</reference>
<dbReference type="Gene3D" id="1.10.630.10">
    <property type="entry name" value="Cytochrome P450"/>
    <property type="match status" value="1"/>
</dbReference>
<dbReference type="PaxDb" id="3880-AES71681"/>
<evidence type="ECO:0000313" key="10">
    <source>
        <dbReference type="Proteomes" id="UP000002051"/>
    </source>
</evidence>
<dbReference type="EnsemblPlants" id="AES71681">
    <property type="protein sequence ID" value="AES71681"/>
    <property type="gene ID" value="MTR_3g080610"/>
</dbReference>
<keyword evidence="6" id="KW-0408">Iron</keyword>
<evidence type="ECO:0000256" key="1">
    <source>
        <dbReference type="ARBA" id="ARBA00001971"/>
    </source>
</evidence>
<keyword evidence="10" id="KW-1185">Reference proteome</keyword>
<reference evidence="9" key="3">
    <citation type="submission" date="2015-04" db="UniProtKB">
        <authorList>
            <consortium name="EnsemblPlants"/>
        </authorList>
    </citation>
    <scope>IDENTIFICATION</scope>
    <source>
        <strain evidence="9">cv. Jemalong A17</strain>
    </source>
</reference>
<protein>
    <submittedName>
        <fullName evidence="8 9">Uncharacterized protein</fullName>
    </submittedName>
</protein>
<dbReference type="GO" id="GO:0005506">
    <property type="term" value="F:iron ion binding"/>
    <property type="evidence" value="ECO:0007669"/>
    <property type="project" value="InterPro"/>
</dbReference>
<proteinExistence type="inferred from homology"/>
<reference evidence="8 10" key="2">
    <citation type="journal article" date="2014" name="BMC Genomics">
        <title>An improved genome release (version Mt4.0) for the model legume Medicago truncatula.</title>
        <authorList>
            <person name="Tang H."/>
            <person name="Krishnakumar V."/>
            <person name="Bidwell S."/>
            <person name="Rosen B."/>
            <person name="Chan A."/>
            <person name="Zhou S."/>
            <person name="Gentzbittel L."/>
            <person name="Childs K.L."/>
            <person name="Yandell M."/>
            <person name="Gundlach H."/>
            <person name="Mayer K.F."/>
            <person name="Schwartz D.C."/>
            <person name="Town C.D."/>
        </authorList>
    </citation>
    <scope>GENOME REANNOTATION</scope>
    <source>
        <strain evidence="9 10">cv. Jemalong A17</strain>
    </source>
</reference>
<comment type="similarity">
    <text evidence="2">Belongs to the cytochrome P450 family.</text>
</comment>
<evidence type="ECO:0000313" key="9">
    <source>
        <dbReference type="EnsemblPlants" id="AES71681"/>
    </source>
</evidence>
<accession>G7J7C1</accession>
<dbReference type="SUPFAM" id="SSF48264">
    <property type="entry name" value="Cytochrome P450"/>
    <property type="match status" value="1"/>
</dbReference>
<dbReference type="PANTHER" id="PTHR24296">
    <property type="entry name" value="CYTOCHROME P450"/>
    <property type="match status" value="1"/>
</dbReference>
<dbReference type="eggNOG" id="KOG0157">
    <property type="taxonomic scope" value="Eukaryota"/>
</dbReference>
<sequence>MFNAFQIFFIGGVQKSCFQDKGSLVAGAHTFLMWRSGLFGVRIPTPAYNMHLSLPTELNSQGQWSLMLITQFVRLIRLHPILFCWEHKFDILTRLTFEIACTISLGYDTCCLDLIVKPLLPHLAAFDKALEISAIRETSLILLMKKKKEIGENNIVGGSDLLTKLLEAGHDETMARDMIIIFILTGRNTMSRSFWRKKFDDEFKLMISFGYEVLKDMKHLEACLCESMRLYPLVHGMGRMDVLWGKDWNEFKRDRSFDELIKERGNNNDGGFKICESLQVFNFLSRLRVYLEKKMTLIQTTLEKQMRY</sequence>
<dbReference type="GO" id="GO:0004497">
    <property type="term" value="F:monooxygenase activity"/>
    <property type="evidence" value="ECO:0007669"/>
    <property type="project" value="UniProtKB-KW"/>
</dbReference>